<dbReference type="GO" id="GO:1990189">
    <property type="term" value="F:protein N-terminal-serine acetyltransferase activity"/>
    <property type="evidence" value="ECO:0007669"/>
    <property type="project" value="TreeGrafter"/>
</dbReference>
<dbReference type="PATRIC" id="fig|566551.4.peg.1735"/>
<dbReference type="InterPro" id="IPR000182">
    <property type="entry name" value="GNAT_dom"/>
</dbReference>
<dbReference type="Proteomes" id="UP000014585">
    <property type="component" value="Unassembled WGS sequence"/>
</dbReference>
<dbReference type="OrthoDB" id="9784707at2"/>
<dbReference type="AlphaFoldDB" id="S3IZG8"/>
<dbReference type="HOGENOM" id="CLU_013985_3_0_6"/>
<dbReference type="GO" id="GO:0005737">
    <property type="term" value="C:cytoplasm"/>
    <property type="evidence" value="ECO:0007669"/>
    <property type="project" value="TreeGrafter"/>
</dbReference>
<comment type="caution">
    <text evidence="2">The sequence shown here is derived from an EMBL/GenBank/DDBJ whole genome shotgun (WGS) entry which is preliminary data.</text>
</comment>
<dbReference type="InterPro" id="IPR051908">
    <property type="entry name" value="Ribosomal_N-acetyltransferase"/>
</dbReference>
<dbReference type="PROSITE" id="PS51186">
    <property type="entry name" value="GNAT"/>
    <property type="match status" value="1"/>
</dbReference>
<keyword evidence="2" id="KW-0808">Transferase</keyword>
<dbReference type="Gene3D" id="3.40.630.30">
    <property type="match status" value="1"/>
</dbReference>
<dbReference type="EMBL" id="ATDT01000010">
    <property type="protein sequence ID" value="EPF17901.1"/>
    <property type="molecule type" value="Genomic_DNA"/>
</dbReference>
<dbReference type="RefSeq" id="WP_016536188.1">
    <property type="nucleotide sequence ID" value="NZ_KE161030.1"/>
</dbReference>
<proteinExistence type="predicted"/>
<dbReference type="InterPro" id="IPR016181">
    <property type="entry name" value="Acyl_CoA_acyltransferase"/>
</dbReference>
<gene>
    <name evidence="2" type="ORF">HMPREF0201_01885</name>
</gene>
<evidence type="ECO:0000259" key="1">
    <source>
        <dbReference type="PROSITE" id="PS51186"/>
    </source>
</evidence>
<dbReference type="STRING" id="566551.HMPREF0201_01885"/>
<reference evidence="2 3" key="1">
    <citation type="submission" date="2013-04" db="EMBL/GenBank/DDBJ databases">
        <authorList>
            <person name="Weinstock G."/>
            <person name="Sodergren E."/>
            <person name="Lobos E.A."/>
            <person name="Fulton L."/>
            <person name="Fulton R."/>
            <person name="Courtney L."/>
            <person name="Fronick C."/>
            <person name="O'Laughlin M."/>
            <person name="Godfrey J."/>
            <person name="Wilson R.M."/>
            <person name="Miner T."/>
            <person name="Farmer C."/>
            <person name="Delehaunty K."/>
            <person name="Cordes M."/>
            <person name="Minx P."/>
            <person name="Tomlinson C."/>
            <person name="Chen J."/>
            <person name="Wollam A."/>
            <person name="Pepin K.H."/>
            <person name="Palsikar V.B."/>
            <person name="Zhang X."/>
            <person name="Suruliraj S."/>
            <person name="Perna N.T."/>
            <person name="Plunkett G."/>
            <person name="Warren W."/>
            <person name="Mitreva M."/>
            <person name="Mardis E.R."/>
            <person name="Wilson R.K."/>
        </authorList>
    </citation>
    <scope>NUCLEOTIDE SEQUENCE [LARGE SCALE GENOMIC DNA]</scope>
    <source>
        <strain evidence="2 3">DSM 4568</strain>
    </source>
</reference>
<feature type="domain" description="N-acetyltransferase" evidence="1">
    <location>
        <begin position="18"/>
        <end position="175"/>
    </location>
</feature>
<dbReference type="SUPFAM" id="SSF55729">
    <property type="entry name" value="Acyl-CoA N-acyltransferases (Nat)"/>
    <property type="match status" value="1"/>
</dbReference>
<organism evidence="2 3">
    <name type="scientific">Cedecea davisae DSM 4568</name>
    <dbReference type="NCBI Taxonomy" id="566551"/>
    <lineage>
        <taxon>Bacteria</taxon>
        <taxon>Pseudomonadati</taxon>
        <taxon>Pseudomonadota</taxon>
        <taxon>Gammaproteobacteria</taxon>
        <taxon>Enterobacterales</taxon>
        <taxon>Enterobacteriaceae</taxon>
        <taxon>Cedecea</taxon>
    </lineage>
</organism>
<protein>
    <submittedName>
        <fullName evidence="2">Ribosomal-protein-serine acetyltransferase</fullName>
    </submittedName>
</protein>
<dbReference type="GO" id="GO:0008999">
    <property type="term" value="F:protein-N-terminal-alanine acetyltransferase activity"/>
    <property type="evidence" value="ECO:0007669"/>
    <property type="project" value="TreeGrafter"/>
</dbReference>
<evidence type="ECO:0000313" key="3">
    <source>
        <dbReference type="Proteomes" id="UP000014585"/>
    </source>
</evidence>
<dbReference type="NCBIfam" id="NF007539">
    <property type="entry name" value="PRK10151.1"/>
    <property type="match status" value="1"/>
</dbReference>
<accession>S3IZG8</accession>
<evidence type="ECO:0000313" key="2">
    <source>
        <dbReference type="EMBL" id="EPF17901.1"/>
    </source>
</evidence>
<dbReference type="CDD" id="cd04301">
    <property type="entry name" value="NAT_SF"/>
    <property type="match status" value="1"/>
</dbReference>
<dbReference type="Pfam" id="PF13302">
    <property type="entry name" value="Acetyltransf_3"/>
    <property type="match status" value="1"/>
</dbReference>
<dbReference type="PANTHER" id="PTHR43441:SF11">
    <property type="entry name" value="RIBOSOMAL-PROTEIN-SERINE ACETYLTRANSFERASE"/>
    <property type="match status" value="1"/>
</dbReference>
<dbReference type="PANTHER" id="PTHR43441">
    <property type="entry name" value="RIBOSOMAL-PROTEIN-SERINE ACETYLTRANSFERASE"/>
    <property type="match status" value="1"/>
</dbReference>
<name>S3IZG8_9ENTR</name>
<sequence>MENNEEWRDEIIEVDGQIALHSVSDKYVEPLFSLIQRNKNWLQKAMNWPQFVTTTEDTRKTVQSNLMLHHRGYAKMFMILYRDELVGVFSFNQIVPTDKTAYIGYWLSEDMQGKGIVSAALEAVIGKYSAEGTVRRFVIKCIVTNIASNSVATRNGFTLEGCLRQAEYLNGEFHDQNIYGRIVD</sequence>